<dbReference type="PANTHER" id="PTHR47718">
    <property type="entry name" value="OS01G0519700 PROTEIN"/>
    <property type="match status" value="1"/>
</dbReference>
<dbReference type="AlphaFoldDB" id="A0A2N3MZ69"/>
<accession>A0A2N3MZ69</accession>
<proteinExistence type="predicted"/>
<evidence type="ECO:0000313" key="2">
    <source>
        <dbReference type="EMBL" id="PKS05476.1"/>
    </source>
</evidence>
<name>A0A2N3MZ69_9PEZI</name>
<organism evidence="2 3">
    <name type="scientific">Lomentospora prolificans</name>
    <dbReference type="NCBI Taxonomy" id="41688"/>
    <lineage>
        <taxon>Eukaryota</taxon>
        <taxon>Fungi</taxon>
        <taxon>Dikarya</taxon>
        <taxon>Ascomycota</taxon>
        <taxon>Pezizomycotina</taxon>
        <taxon>Sordariomycetes</taxon>
        <taxon>Hypocreomycetidae</taxon>
        <taxon>Microascales</taxon>
        <taxon>Microascaceae</taxon>
        <taxon>Lomentospora</taxon>
    </lineage>
</organism>
<evidence type="ECO:0000259" key="1">
    <source>
        <dbReference type="Pfam" id="PF10551"/>
    </source>
</evidence>
<dbReference type="Proteomes" id="UP000233524">
    <property type="component" value="Unassembled WGS sequence"/>
</dbReference>
<dbReference type="Pfam" id="PF10551">
    <property type="entry name" value="MULE"/>
    <property type="match status" value="1"/>
</dbReference>
<dbReference type="PANTHER" id="PTHR47718:SF3">
    <property type="entry name" value="PROTEIN FAR1-RELATED SEQUENCE 5-LIKE"/>
    <property type="match status" value="1"/>
</dbReference>
<feature type="domain" description="MULE transposase" evidence="1">
    <location>
        <begin position="149"/>
        <end position="242"/>
    </location>
</feature>
<sequence length="513" mass="59518">MRYLQVIIVGCPSLDRWFFSMMVDRHNHGPSLHPTAHLTHRKRSWTGDLTAEVRQTIYTLPGSRGATAYMRTRHPELAWHRKDIQNGRIKASQELLQRYTAIQALIKQFADTNTKHNIQQVDQRITGIVWTHPWYEQMWGRFHELLGIYNTYKTNRFSMPFMNVTGVTNLGTTFNAAFGLVNAEDENAYLWMIQRLGDPRESIGAAKPEVVITDFEKALKNATGQVWPDTSQQLRLWHINKNVSYKVKQKWIHNESGSEPIPPQIRQRVHIGEHMDPYFRDILAIARTEEPVPEGASRLPGQVSYDADGLLSVWKAIIYAAAEEDFFSACAFLLEHFDDQGLCFVDCYIRQNRNFGIRVTSRTEGSHKQLKSYLHNSTADLYWLADRVRQLANDQEAVYRTKGAEDAIRQQVKYKNQNWMADMRTKVSKKALKLVHDQYLLCISRILDEHRSNQGQQLIRTHRPCTHLFRKQFGLPCSHNIEHKLEANQSLTWLEGHIRWRLGRDLAASTVST</sequence>
<dbReference type="VEuPathDB" id="FungiDB:jhhlp_008854"/>
<dbReference type="OrthoDB" id="5095644at2759"/>
<reference evidence="2 3" key="1">
    <citation type="journal article" date="2017" name="G3 (Bethesda)">
        <title>First Draft Genome Sequence of the Pathogenic Fungus Lomentospora prolificans (Formerly Scedosporium prolificans).</title>
        <authorList>
            <person name="Luo R."/>
            <person name="Zimin A."/>
            <person name="Workman R."/>
            <person name="Fan Y."/>
            <person name="Pertea G."/>
            <person name="Grossman N."/>
            <person name="Wear M.P."/>
            <person name="Jia B."/>
            <person name="Miller H."/>
            <person name="Casadevall A."/>
            <person name="Timp W."/>
            <person name="Zhang S.X."/>
            <person name="Salzberg S.L."/>
        </authorList>
    </citation>
    <scope>NUCLEOTIDE SEQUENCE [LARGE SCALE GENOMIC DNA]</scope>
    <source>
        <strain evidence="2 3">JHH-5317</strain>
    </source>
</reference>
<protein>
    <recommendedName>
        <fullName evidence="1">MULE transposase domain-containing protein</fullName>
    </recommendedName>
</protein>
<evidence type="ECO:0000313" key="3">
    <source>
        <dbReference type="Proteomes" id="UP000233524"/>
    </source>
</evidence>
<comment type="caution">
    <text evidence="2">The sequence shown here is derived from an EMBL/GenBank/DDBJ whole genome shotgun (WGS) entry which is preliminary data.</text>
</comment>
<gene>
    <name evidence="2" type="ORF">jhhlp_008854</name>
</gene>
<keyword evidence="3" id="KW-1185">Reference proteome</keyword>
<dbReference type="InterPro" id="IPR018289">
    <property type="entry name" value="MULE_transposase_dom"/>
</dbReference>
<dbReference type="EMBL" id="NLAX01001623">
    <property type="protein sequence ID" value="PKS05476.1"/>
    <property type="molecule type" value="Genomic_DNA"/>
</dbReference>
<dbReference type="InParanoid" id="A0A2N3MZ69"/>
<dbReference type="STRING" id="41688.A0A2N3MZ69"/>